<proteinExistence type="predicted"/>
<dbReference type="Proteomes" id="UP000626844">
    <property type="component" value="Unassembled WGS sequence"/>
</dbReference>
<gene>
    <name evidence="1" type="ORF">IC621_00735</name>
</gene>
<keyword evidence="2" id="KW-1185">Reference proteome</keyword>
<sequence>MEQLLLKKVQNSFLQYGRNLNIDPLLPEEKQWILEKLEKAKLKDPSAEWYELVEDVVYDYVTNQDGEF</sequence>
<dbReference type="AlphaFoldDB" id="A0A926NEX0"/>
<dbReference type="Pfam" id="PF14164">
    <property type="entry name" value="YqzH"/>
    <property type="match status" value="1"/>
</dbReference>
<evidence type="ECO:0000313" key="1">
    <source>
        <dbReference type="EMBL" id="MBD1378743.1"/>
    </source>
</evidence>
<evidence type="ECO:0008006" key="3">
    <source>
        <dbReference type="Google" id="ProtNLM"/>
    </source>
</evidence>
<reference evidence="1" key="1">
    <citation type="submission" date="2020-09" db="EMBL/GenBank/DDBJ databases">
        <title>A novel bacterium of genus Bacillus, isolated from South China Sea.</title>
        <authorList>
            <person name="Huang H."/>
            <person name="Mo K."/>
            <person name="Hu Y."/>
        </authorList>
    </citation>
    <scope>NUCLEOTIDE SEQUENCE</scope>
    <source>
        <strain evidence="1">IB182487</strain>
    </source>
</reference>
<name>A0A926NEX0_9BACI</name>
<evidence type="ECO:0000313" key="2">
    <source>
        <dbReference type="Proteomes" id="UP000626844"/>
    </source>
</evidence>
<dbReference type="RefSeq" id="WP_191154751.1">
    <property type="nucleotide sequence ID" value="NZ_JACXAI010000001.1"/>
</dbReference>
<accession>A0A926NEX0</accession>
<protein>
    <recommendedName>
        <fullName evidence="3">YqzH-like protein</fullName>
    </recommendedName>
</protein>
<organism evidence="1 2">
    <name type="scientific">Metabacillus arenae</name>
    <dbReference type="NCBI Taxonomy" id="2771434"/>
    <lineage>
        <taxon>Bacteria</taxon>
        <taxon>Bacillati</taxon>
        <taxon>Bacillota</taxon>
        <taxon>Bacilli</taxon>
        <taxon>Bacillales</taxon>
        <taxon>Bacillaceae</taxon>
        <taxon>Metabacillus</taxon>
    </lineage>
</organism>
<dbReference type="InterPro" id="IPR025546">
    <property type="entry name" value="YqzH"/>
</dbReference>
<comment type="caution">
    <text evidence="1">The sequence shown here is derived from an EMBL/GenBank/DDBJ whole genome shotgun (WGS) entry which is preliminary data.</text>
</comment>
<dbReference type="EMBL" id="JACXAI010000001">
    <property type="protein sequence ID" value="MBD1378743.1"/>
    <property type="molecule type" value="Genomic_DNA"/>
</dbReference>